<dbReference type="EMBL" id="CAJPWZ010000143">
    <property type="protein sequence ID" value="CAG2186709.1"/>
    <property type="molecule type" value="Genomic_DNA"/>
</dbReference>
<dbReference type="InterPro" id="IPR043502">
    <property type="entry name" value="DNA/RNA_pol_sf"/>
</dbReference>
<dbReference type="SUPFAM" id="SSF56672">
    <property type="entry name" value="DNA/RNA polymerases"/>
    <property type="match status" value="1"/>
</dbReference>
<dbReference type="Proteomes" id="UP000683360">
    <property type="component" value="Unassembled WGS sequence"/>
</dbReference>
<keyword evidence="2" id="KW-1185">Reference proteome</keyword>
<accession>A0A8S3PRQ9</accession>
<evidence type="ECO:0000313" key="2">
    <source>
        <dbReference type="Proteomes" id="UP000683360"/>
    </source>
</evidence>
<organism evidence="1 2">
    <name type="scientific">Mytilus edulis</name>
    <name type="common">Blue mussel</name>
    <dbReference type="NCBI Taxonomy" id="6550"/>
    <lineage>
        <taxon>Eukaryota</taxon>
        <taxon>Metazoa</taxon>
        <taxon>Spiralia</taxon>
        <taxon>Lophotrochozoa</taxon>
        <taxon>Mollusca</taxon>
        <taxon>Bivalvia</taxon>
        <taxon>Autobranchia</taxon>
        <taxon>Pteriomorphia</taxon>
        <taxon>Mytilida</taxon>
        <taxon>Mytiloidea</taxon>
        <taxon>Mytilidae</taxon>
        <taxon>Mytilinae</taxon>
        <taxon>Mytilus</taxon>
    </lineage>
</organism>
<gene>
    <name evidence="1" type="ORF">MEDL_2220</name>
</gene>
<comment type="caution">
    <text evidence="1">The sequence shown here is derived from an EMBL/GenBank/DDBJ whole genome shotgun (WGS) entry which is preliminary data.</text>
</comment>
<dbReference type="OrthoDB" id="2425134at2759"/>
<protein>
    <recommendedName>
        <fullName evidence="3">DNA-directed DNA polymerase</fullName>
    </recommendedName>
</protein>
<evidence type="ECO:0000313" key="1">
    <source>
        <dbReference type="EMBL" id="CAG2186709.1"/>
    </source>
</evidence>
<sequence length="150" mass="17986">MLEVDLEYPHDLHDSHNSYPLAPSSYSKNLYRDLYGEHRKRPNTTKLIPTLENKKNYITHYRNLQLYTNLGMKITKVHRILEFHQSPWLATYIQFNTSRRQEARIDFEKKFFKLMCNSVFGKTMENLRNRVNIKLVNNESSLKKCFPAFL</sequence>
<dbReference type="AlphaFoldDB" id="A0A8S3PRQ9"/>
<reference evidence="1" key="1">
    <citation type="submission" date="2021-03" db="EMBL/GenBank/DDBJ databases">
        <authorList>
            <person name="Bekaert M."/>
        </authorList>
    </citation>
    <scope>NUCLEOTIDE SEQUENCE</scope>
</reference>
<proteinExistence type="predicted"/>
<evidence type="ECO:0008006" key="3">
    <source>
        <dbReference type="Google" id="ProtNLM"/>
    </source>
</evidence>
<name>A0A8S3PRQ9_MYTED</name>